<dbReference type="Proteomes" id="UP000192731">
    <property type="component" value="Unassembled WGS sequence"/>
</dbReference>
<dbReference type="STRING" id="656914.SAMN00017405_0687"/>
<accession>A0A1W1V934</accession>
<keyword evidence="2" id="KW-1185">Reference proteome</keyword>
<dbReference type="OrthoDB" id="1939536at2"/>
<sequence>MVVNKHFLDELSKVNDRDKAFKDTKNGGDVAFRLGFKYKDKDSKEVIAKDRWQSYTLATMLQNPDKGMQEEIYKTMVVAKKLGLFSGEESRWDEPISKAEGILLMVSTHLAKNDLHGYLSTAEYGKINVDKFKTATDKEVVLGVNNDGKKYGEDWVEADFNIESADPNKELPDGITLLDAKEMIEWDCILQPKNIIYLQNTHLESLGARLHI</sequence>
<protein>
    <submittedName>
        <fullName evidence="1">Uncharacterized protein</fullName>
    </submittedName>
</protein>
<evidence type="ECO:0000313" key="1">
    <source>
        <dbReference type="EMBL" id="SMB89959.1"/>
    </source>
</evidence>
<name>A0A1W1V934_DESTI</name>
<dbReference type="AlphaFoldDB" id="A0A1W1V934"/>
<dbReference type="RefSeq" id="WP_084053056.1">
    <property type="nucleotide sequence ID" value="NZ_FWWT01000016.1"/>
</dbReference>
<dbReference type="EMBL" id="FWWT01000016">
    <property type="protein sequence ID" value="SMB89959.1"/>
    <property type="molecule type" value="Genomic_DNA"/>
</dbReference>
<gene>
    <name evidence="1" type="ORF">SAMN00017405_0687</name>
</gene>
<proteinExistence type="predicted"/>
<evidence type="ECO:0000313" key="2">
    <source>
        <dbReference type="Proteomes" id="UP000192731"/>
    </source>
</evidence>
<organism evidence="1 2">
    <name type="scientific">Desulfonispora thiosulfatigenes DSM 11270</name>
    <dbReference type="NCBI Taxonomy" id="656914"/>
    <lineage>
        <taxon>Bacteria</taxon>
        <taxon>Bacillati</taxon>
        <taxon>Bacillota</taxon>
        <taxon>Clostridia</taxon>
        <taxon>Eubacteriales</taxon>
        <taxon>Peptococcaceae</taxon>
        <taxon>Desulfonispora</taxon>
    </lineage>
</organism>
<reference evidence="1 2" key="1">
    <citation type="submission" date="2017-04" db="EMBL/GenBank/DDBJ databases">
        <authorList>
            <person name="Afonso C.L."/>
            <person name="Miller P.J."/>
            <person name="Scott M.A."/>
            <person name="Spackman E."/>
            <person name="Goraichik I."/>
            <person name="Dimitrov K.M."/>
            <person name="Suarez D.L."/>
            <person name="Swayne D.E."/>
        </authorList>
    </citation>
    <scope>NUCLEOTIDE SEQUENCE [LARGE SCALE GENOMIC DNA]</scope>
    <source>
        <strain evidence="1 2">DSM 11270</strain>
    </source>
</reference>